<dbReference type="EMBL" id="QUSF01000011">
    <property type="protein sequence ID" value="RLW05320.1"/>
    <property type="molecule type" value="Genomic_DNA"/>
</dbReference>
<feature type="transmembrane region" description="Helical" evidence="2">
    <location>
        <begin position="12"/>
        <end position="30"/>
    </location>
</feature>
<evidence type="ECO:0000313" key="4">
    <source>
        <dbReference type="Proteomes" id="UP000276834"/>
    </source>
</evidence>
<keyword evidence="4" id="KW-1185">Reference proteome</keyword>
<keyword evidence="2" id="KW-1133">Transmembrane helix</keyword>
<proteinExistence type="predicted"/>
<reference evidence="3 4" key="1">
    <citation type="journal article" date="2018" name="Proc. R. Soc. B">
        <title>A non-coding region near Follistatin controls head colour polymorphism in the Gouldian finch.</title>
        <authorList>
            <person name="Toomey M.B."/>
            <person name="Marques C.I."/>
            <person name="Andrade P."/>
            <person name="Araujo P.M."/>
            <person name="Sabatino S."/>
            <person name="Gazda M.A."/>
            <person name="Afonso S."/>
            <person name="Lopes R.J."/>
            <person name="Corbo J.C."/>
            <person name="Carneiro M."/>
        </authorList>
    </citation>
    <scope>NUCLEOTIDE SEQUENCE [LARGE SCALE GENOMIC DNA]</scope>
    <source>
        <strain evidence="3">Red01</strain>
        <tissue evidence="3">Muscle</tissue>
    </source>
</reference>
<feature type="compositionally biased region" description="Basic and acidic residues" evidence="1">
    <location>
        <begin position="51"/>
        <end position="62"/>
    </location>
</feature>
<dbReference type="OrthoDB" id="9079913at2759"/>
<keyword evidence="2" id="KW-0472">Membrane</keyword>
<feature type="region of interest" description="Disordered" evidence="1">
    <location>
        <begin position="38"/>
        <end position="62"/>
    </location>
</feature>
<accession>A0A3L8SQF1</accession>
<sequence length="78" mass="8859">STETESRRFVGATLIATAFVGAVLLFLLCIRKARANKGNRTRVPSPSIAKLPKDKDTHDYRDASFEDRDLEYMRIEKT</sequence>
<protein>
    <submittedName>
        <fullName evidence="3">Uncharacterized protein</fullName>
    </submittedName>
</protein>
<evidence type="ECO:0000256" key="1">
    <source>
        <dbReference type="SAM" id="MobiDB-lite"/>
    </source>
</evidence>
<organism evidence="3 4">
    <name type="scientific">Chloebia gouldiae</name>
    <name type="common">Gouldian finch</name>
    <name type="synonym">Erythrura gouldiae</name>
    <dbReference type="NCBI Taxonomy" id="44316"/>
    <lineage>
        <taxon>Eukaryota</taxon>
        <taxon>Metazoa</taxon>
        <taxon>Chordata</taxon>
        <taxon>Craniata</taxon>
        <taxon>Vertebrata</taxon>
        <taxon>Euteleostomi</taxon>
        <taxon>Archelosauria</taxon>
        <taxon>Archosauria</taxon>
        <taxon>Dinosauria</taxon>
        <taxon>Saurischia</taxon>
        <taxon>Theropoda</taxon>
        <taxon>Coelurosauria</taxon>
        <taxon>Aves</taxon>
        <taxon>Neognathae</taxon>
        <taxon>Neoaves</taxon>
        <taxon>Telluraves</taxon>
        <taxon>Australaves</taxon>
        <taxon>Passeriformes</taxon>
        <taxon>Passeroidea</taxon>
        <taxon>Passeridae</taxon>
        <taxon>Chloebia</taxon>
    </lineage>
</organism>
<gene>
    <name evidence="3" type="ORF">DV515_00005268</name>
</gene>
<feature type="non-terminal residue" evidence="3">
    <location>
        <position position="1"/>
    </location>
</feature>
<dbReference type="Proteomes" id="UP000276834">
    <property type="component" value="Unassembled WGS sequence"/>
</dbReference>
<dbReference type="AlphaFoldDB" id="A0A3L8SQF1"/>
<evidence type="ECO:0000313" key="3">
    <source>
        <dbReference type="EMBL" id="RLW05320.1"/>
    </source>
</evidence>
<evidence type="ECO:0000256" key="2">
    <source>
        <dbReference type="SAM" id="Phobius"/>
    </source>
</evidence>
<name>A0A3L8SQF1_CHLGU</name>
<keyword evidence="2" id="KW-0812">Transmembrane</keyword>
<comment type="caution">
    <text evidence="3">The sequence shown here is derived from an EMBL/GenBank/DDBJ whole genome shotgun (WGS) entry which is preliminary data.</text>
</comment>